<accession>S5DJE7</accession>
<organism evidence="4">
    <name type="scientific">Candidatus Actinomarina minuta</name>
    <dbReference type="NCBI Taxonomy" id="1389454"/>
    <lineage>
        <taxon>Bacteria</taxon>
        <taxon>Bacillati</taxon>
        <taxon>Actinomycetota</taxon>
        <taxon>Actinomycetes</taxon>
        <taxon>Candidatus Actinomarinidae</taxon>
        <taxon>Candidatus Actinomarinales</taxon>
        <taxon>Candidatus Actinomarineae</taxon>
        <taxon>Candidatus Actinomarinaceae</taxon>
        <taxon>Candidatus Actinomarina</taxon>
    </lineage>
</organism>
<evidence type="ECO:0000313" key="4">
    <source>
        <dbReference type="EMBL" id="AGQ18931.1"/>
    </source>
</evidence>
<dbReference type="InterPro" id="IPR001910">
    <property type="entry name" value="Inosine/uridine_hydrolase_dom"/>
</dbReference>
<dbReference type="InterPro" id="IPR036452">
    <property type="entry name" value="Ribo_hydro-like"/>
</dbReference>
<proteinExistence type="predicted"/>
<name>S5DJE7_9ACTN</name>
<dbReference type="AlphaFoldDB" id="S5DJE7"/>
<dbReference type="InterPro" id="IPR052775">
    <property type="entry name" value="IUN_hydrolase"/>
</dbReference>
<feature type="domain" description="Inosine/uridine-preferring nucleoside hydrolase" evidence="3">
    <location>
        <begin position="7"/>
        <end position="313"/>
    </location>
</feature>
<dbReference type="PANTHER" id="PTHR46190:SF1">
    <property type="entry name" value="SI:CH211-201H21.5"/>
    <property type="match status" value="1"/>
</dbReference>
<dbReference type="InterPro" id="IPR015910">
    <property type="entry name" value="I/U_nuclsd_hydro_CS"/>
</dbReference>
<dbReference type="SUPFAM" id="SSF53590">
    <property type="entry name" value="Nucleoside hydrolase"/>
    <property type="match status" value="1"/>
</dbReference>
<dbReference type="Pfam" id="PF01156">
    <property type="entry name" value="IU_nuc_hydro"/>
    <property type="match status" value="1"/>
</dbReference>
<dbReference type="PROSITE" id="PS01247">
    <property type="entry name" value="IUNH"/>
    <property type="match status" value="1"/>
</dbReference>
<evidence type="ECO:0000256" key="2">
    <source>
        <dbReference type="ARBA" id="ARBA00023295"/>
    </source>
</evidence>
<keyword evidence="1 4" id="KW-0378">Hydrolase</keyword>
<dbReference type="Gene3D" id="3.90.245.10">
    <property type="entry name" value="Ribonucleoside hydrolase-like"/>
    <property type="match status" value="1"/>
</dbReference>
<dbReference type="GO" id="GO:0016799">
    <property type="term" value="F:hydrolase activity, hydrolyzing N-glycosyl compounds"/>
    <property type="evidence" value="ECO:0007669"/>
    <property type="project" value="InterPro"/>
</dbReference>
<dbReference type="EMBL" id="KC811116">
    <property type="protein sequence ID" value="AGQ18931.1"/>
    <property type="molecule type" value="Genomic_DNA"/>
</dbReference>
<reference evidence="4" key="1">
    <citation type="journal article" date="2013" name="Sci. Rep.">
        <title>Metagenomics uncovers a new group of low GC and ultra-small marine Actinobacteria.</title>
        <authorList>
            <person name="Ghai R."/>
            <person name="Mizuno C.M."/>
            <person name="Picazo A."/>
            <person name="Camacho A."/>
            <person name="Rodriguez-Valera F."/>
        </authorList>
    </citation>
    <scope>NUCLEOTIDE SEQUENCE</scope>
</reference>
<evidence type="ECO:0000259" key="3">
    <source>
        <dbReference type="Pfam" id="PF01156"/>
    </source>
</evidence>
<protein>
    <submittedName>
        <fullName evidence="4">Inosine-uridine nucleoside N-ribohydrolase</fullName>
    </submittedName>
</protein>
<sequence length="322" mass="36037">MTKRKFFIDTDTASDDAVALLMALEYPDVEVLGVSIVSGNMPVEQGSINARYTIELCEKEVPVYVGSDKPIVKKKEHADWFHGPDGMGNMNYPPPKLSEDKSDYIEVLKSLIEKYPNEITLVTLGPLTNIGKFTKEYPDLFLKLKNIVIMGGASTTVGNVTPAAEYNIWCDPEAADIVFKSNHHEITMVGWELCRGGANLTEDEMDYVYSLKTRKGDFTIDCNKHALDSSQNWLSDPGLGLPDPVAMAVALNDDIVLKSDRHHVKIVLDGPARGMTIVDELNVGESEPHIDEHWSHTTKNINVIWEIDNDQWKETLYKTLKN</sequence>
<evidence type="ECO:0000256" key="1">
    <source>
        <dbReference type="ARBA" id="ARBA00022801"/>
    </source>
</evidence>
<keyword evidence="2" id="KW-0326">Glycosidase</keyword>
<dbReference type="PANTHER" id="PTHR46190">
    <property type="entry name" value="SI:CH211-201H21.5-RELATED"/>
    <property type="match status" value="1"/>
</dbReference>